<evidence type="ECO:0000313" key="13">
    <source>
        <dbReference type="EMBL" id="PRP83161.1"/>
    </source>
</evidence>
<dbReference type="FunFam" id="3.80.10.10:FF:000095">
    <property type="entry name" value="LRR receptor-like serine/threonine-protein kinase GSO1"/>
    <property type="match status" value="1"/>
</dbReference>
<feature type="domain" description="GAIN-B" evidence="12">
    <location>
        <begin position="839"/>
        <end position="986"/>
    </location>
</feature>
<dbReference type="InParanoid" id="A0A2P6NGU2"/>
<dbReference type="OrthoDB" id="26095at2759"/>
<name>A0A2P6NGU2_9EUKA</name>
<evidence type="ECO:0000256" key="1">
    <source>
        <dbReference type="ARBA" id="ARBA00004167"/>
    </source>
</evidence>
<evidence type="ECO:0000256" key="4">
    <source>
        <dbReference type="ARBA" id="ARBA00022729"/>
    </source>
</evidence>
<dbReference type="EMBL" id="MDYQ01000088">
    <property type="protein sequence ID" value="PRP83161.1"/>
    <property type="molecule type" value="Genomic_DNA"/>
</dbReference>
<keyword evidence="13" id="KW-0418">Kinase</keyword>
<gene>
    <name evidence="13" type="ORF">PROFUN_09589</name>
</gene>
<evidence type="ECO:0000256" key="9">
    <source>
        <dbReference type="ARBA" id="ARBA00023180"/>
    </source>
</evidence>
<evidence type="ECO:0000256" key="10">
    <source>
        <dbReference type="SAM" id="Phobius"/>
    </source>
</evidence>
<evidence type="ECO:0000256" key="7">
    <source>
        <dbReference type="ARBA" id="ARBA00023136"/>
    </source>
</evidence>
<keyword evidence="7 10" id="KW-0472">Membrane</keyword>
<dbReference type="InterPro" id="IPR057244">
    <property type="entry name" value="GAIN_B"/>
</dbReference>
<keyword evidence="9" id="KW-0325">Glycoprotein</keyword>
<dbReference type="InterPro" id="IPR032675">
    <property type="entry name" value="LRR_dom_sf"/>
</dbReference>
<evidence type="ECO:0000256" key="8">
    <source>
        <dbReference type="ARBA" id="ARBA00023157"/>
    </source>
</evidence>
<keyword evidence="13" id="KW-0808">Transferase</keyword>
<organism evidence="13 14">
    <name type="scientific">Planoprotostelium fungivorum</name>
    <dbReference type="NCBI Taxonomy" id="1890364"/>
    <lineage>
        <taxon>Eukaryota</taxon>
        <taxon>Amoebozoa</taxon>
        <taxon>Evosea</taxon>
        <taxon>Variosea</taxon>
        <taxon>Cavosteliida</taxon>
        <taxon>Cavosteliaceae</taxon>
        <taxon>Planoprotostelium</taxon>
    </lineage>
</organism>
<dbReference type="GO" id="GO:0016020">
    <property type="term" value="C:membrane"/>
    <property type="evidence" value="ECO:0007669"/>
    <property type="project" value="UniProtKB-SubCell"/>
</dbReference>
<evidence type="ECO:0000256" key="5">
    <source>
        <dbReference type="ARBA" id="ARBA00022737"/>
    </source>
</evidence>
<dbReference type="InterPro" id="IPR046338">
    <property type="entry name" value="GAIN_dom_sf"/>
</dbReference>
<dbReference type="SUPFAM" id="SSF52047">
    <property type="entry name" value="RNI-like"/>
    <property type="match status" value="1"/>
</dbReference>
<accession>A0A2P6NGU2</accession>
<dbReference type="InterPro" id="IPR000203">
    <property type="entry name" value="GPS"/>
</dbReference>
<dbReference type="Proteomes" id="UP000241769">
    <property type="component" value="Unassembled WGS sequence"/>
</dbReference>
<comment type="subcellular location">
    <subcellularLocation>
        <location evidence="1">Membrane</location>
        <topology evidence="1">Single-pass membrane protein</topology>
    </subcellularLocation>
</comment>
<dbReference type="SMART" id="SM00369">
    <property type="entry name" value="LRR_TYP"/>
    <property type="match status" value="10"/>
</dbReference>
<evidence type="ECO:0000256" key="3">
    <source>
        <dbReference type="ARBA" id="ARBA00022692"/>
    </source>
</evidence>
<dbReference type="InterPro" id="IPR000719">
    <property type="entry name" value="Prot_kinase_dom"/>
</dbReference>
<dbReference type="GO" id="GO:0006952">
    <property type="term" value="P:defense response"/>
    <property type="evidence" value="ECO:0007669"/>
    <property type="project" value="UniProtKB-ARBA"/>
</dbReference>
<feature type="transmembrane region" description="Helical" evidence="10">
    <location>
        <begin position="996"/>
        <end position="1020"/>
    </location>
</feature>
<dbReference type="Gene3D" id="2.60.220.50">
    <property type="match status" value="1"/>
</dbReference>
<feature type="domain" description="Protein kinase" evidence="11">
    <location>
        <begin position="1043"/>
        <end position="1291"/>
    </location>
</feature>
<dbReference type="Gene3D" id="3.80.10.10">
    <property type="entry name" value="Ribonuclease Inhibitor"/>
    <property type="match status" value="4"/>
</dbReference>
<dbReference type="FunFam" id="3.80.10.10:FF:000453">
    <property type="entry name" value="Leucine-rich receptor-like protein kinase family protein"/>
    <property type="match status" value="1"/>
</dbReference>
<evidence type="ECO:0000259" key="12">
    <source>
        <dbReference type="PROSITE" id="PS50221"/>
    </source>
</evidence>
<dbReference type="Pfam" id="PF07714">
    <property type="entry name" value="PK_Tyr_Ser-Thr"/>
    <property type="match status" value="1"/>
</dbReference>
<reference evidence="13 14" key="1">
    <citation type="journal article" date="2018" name="Genome Biol. Evol.">
        <title>Multiple Roots of Fruiting Body Formation in Amoebozoa.</title>
        <authorList>
            <person name="Hillmann F."/>
            <person name="Forbes G."/>
            <person name="Novohradska S."/>
            <person name="Ferling I."/>
            <person name="Riege K."/>
            <person name="Groth M."/>
            <person name="Westermann M."/>
            <person name="Marz M."/>
            <person name="Spaller T."/>
            <person name="Winckler T."/>
            <person name="Schaap P."/>
            <person name="Glockner G."/>
        </authorList>
    </citation>
    <scope>NUCLEOTIDE SEQUENCE [LARGE SCALE GENOMIC DNA]</scope>
    <source>
        <strain evidence="13 14">Jena</strain>
    </source>
</reference>
<dbReference type="GO" id="GO:0009791">
    <property type="term" value="P:post-embryonic development"/>
    <property type="evidence" value="ECO:0007669"/>
    <property type="project" value="UniProtKB-ARBA"/>
</dbReference>
<dbReference type="GO" id="GO:0051707">
    <property type="term" value="P:response to other organism"/>
    <property type="evidence" value="ECO:0007669"/>
    <property type="project" value="UniProtKB-ARBA"/>
</dbReference>
<dbReference type="Pfam" id="PF13855">
    <property type="entry name" value="LRR_8"/>
    <property type="match status" value="3"/>
</dbReference>
<dbReference type="SUPFAM" id="SSF56112">
    <property type="entry name" value="Protein kinase-like (PK-like)"/>
    <property type="match status" value="1"/>
</dbReference>
<keyword evidence="5" id="KW-0677">Repeat</keyword>
<keyword evidence="13" id="KW-0675">Receptor</keyword>
<evidence type="ECO:0000313" key="14">
    <source>
        <dbReference type="Proteomes" id="UP000241769"/>
    </source>
</evidence>
<dbReference type="InterPro" id="IPR001611">
    <property type="entry name" value="Leu-rich_rpt"/>
</dbReference>
<dbReference type="STRING" id="1890364.A0A2P6NGU2"/>
<dbReference type="SUPFAM" id="SSF52058">
    <property type="entry name" value="L domain-like"/>
    <property type="match status" value="1"/>
</dbReference>
<dbReference type="InterPro" id="IPR011009">
    <property type="entry name" value="Kinase-like_dom_sf"/>
</dbReference>
<dbReference type="SMART" id="SM00303">
    <property type="entry name" value="GPS"/>
    <property type="match status" value="1"/>
</dbReference>
<dbReference type="Pfam" id="PF01825">
    <property type="entry name" value="GPS"/>
    <property type="match status" value="1"/>
</dbReference>
<dbReference type="PROSITE" id="PS51450">
    <property type="entry name" value="LRR"/>
    <property type="match status" value="1"/>
</dbReference>
<keyword evidence="4" id="KW-0732">Signal</keyword>
<dbReference type="PRINTS" id="PR00019">
    <property type="entry name" value="LEURICHRPT"/>
</dbReference>
<keyword evidence="6 10" id="KW-1133">Transmembrane helix</keyword>
<keyword evidence="8" id="KW-1015">Disulfide bond</keyword>
<keyword evidence="3 10" id="KW-0812">Transmembrane</keyword>
<evidence type="ECO:0000256" key="2">
    <source>
        <dbReference type="ARBA" id="ARBA00022614"/>
    </source>
</evidence>
<dbReference type="Gene3D" id="1.10.510.10">
    <property type="entry name" value="Transferase(Phosphotransferase) domain 1"/>
    <property type="match status" value="1"/>
</dbReference>
<keyword evidence="14" id="KW-1185">Reference proteome</keyword>
<protein>
    <submittedName>
        <fullName evidence="13">Receptor protein kinase-like protein</fullName>
    </submittedName>
</protein>
<dbReference type="PROSITE" id="PS50221">
    <property type="entry name" value="GAIN_B"/>
    <property type="match status" value="1"/>
</dbReference>
<dbReference type="InterPro" id="IPR003591">
    <property type="entry name" value="Leu-rich_rpt_typical-subtyp"/>
</dbReference>
<dbReference type="Pfam" id="PF00560">
    <property type="entry name" value="LRR_1"/>
    <property type="match status" value="3"/>
</dbReference>
<keyword evidence="2" id="KW-0433">Leucine-rich repeat</keyword>
<proteinExistence type="predicted"/>
<dbReference type="GO" id="GO:0004672">
    <property type="term" value="F:protein kinase activity"/>
    <property type="evidence" value="ECO:0007669"/>
    <property type="project" value="InterPro"/>
</dbReference>
<evidence type="ECO:0000259" key="11">
    <source>
        <dbReference type="PROSITE" id="PS50011"/>
    </source>
</evidence>
<dbReference type="InterPro" id="IPR001245">
    <property type="entry name" value="Ser-Thr/Tyr_kinase_cat_dom"/>
</dbReference>
<dbReference type="PROSITE" id="PS50011">
    <property type="entry name" value="PROTEIN_KINASE_DOM"/>
    <property type="match status" value="1"/>
</dbReference>
<dbReference type="SMART" id="SM00365">
    <property type="entry name" value="LRR_SD22"/>
    <property type="match status" value="5"/>
</dbReference>
<evidence type="ECO:0000256" key="6">
    <source>
        <dbReference type="ARBA" id="ARBA00022989"/>
    </source>
</evidence>
<dbReference type="PANTHER" id="PTHR45974">
    <property type="entry name" value="RECEPTOR-LIKE PROTEIN 55"/>
    <property type="match status" value="1"/>
</dbReference>
<dbReference type="GO" id="GO:0005524">
    <property type="term" value="F:ATP binding"/>
    <property type="evidence" value="ECO:0007669"/>
    <property type="project" value="InterPro"/>
</dbReference>
<sequence>MTGHRVTSRLLVLRDRRLYRVHLLTAVERISTFCSASDNEMCSGRHRKSHKQPSALKTDTKPNMRNLIILSLFCLCSARFIETTLHRQESCETVRSKRYYAQPSCQLYGPVTVLFNVSGGGDTITLTRVTDSPLNPITGPCQTTHDREISITTLGLHRCSGNYSFAPNETFATVDEIPLQYGNESVVIGFYTDSACTTLGFIQTQDAKCNSTMYGVNECVKINDDAFYRRMCGDGLSELQKGLLPFSPITPSTDVSRSTRATPTETQSGSNFILPSLFVMAAATVTAFLPLNLRSEDTPASEDINRKHPRAMKLESFLPVIFTFTLFVTVSQADIAALMQGIWSSLEGPSMYWRGINVCNSTDYVGVACDTTQSWPVRIVLRQNLNGTIPSSIGSLINLTTLDLSTNSLAGPIPSSIGSLRSLQYLRLRSNRLDGPIPSTVGDLSSIRELDLSNNRLQGSIADTIGHLNSLLSLDLSGNRLNGSIPTSLGSLSSLTALDLSSNSLTGSIPSLIGNIITLQSLNLYYNQLGGSIPSSFSNLSSLNNLAMYGNQLNGNIPSLMDGLTQLEFLDLSSNQFDGIVPSLGGLRNLQTLSLANNSLIGSLPDFVYNLTGLTSLYLDTNRFNGTISPLIGNLAKLTTLYLHDNQLGGNIPSTLGNLSALQFLHMSNNQLNGSIPSSIAGLFSLKYLYLYNNQLSGPLPGDSIINLPQLRDLNLQNNSLNGTVVGRNASLPALLYLNLYDNDFTSMQFINVTNACNIAENPFNCSPPPNVSSNCAQSISDLNCASTADPVTTRSTIEIATASITISSLDSPQSTTSITSIIGTLYSNNTIISTAQAQATQIISAVILALLRNTSSFEYQSRDVLIKLQTFNLTHIIQQKIQSSITDRNISVSLPASIFTSQRGVSVYSGTREIEVRGTNELINISMGAIRDIPLAYAPMCQYWNENDSQWLRDGCSLVIDGNVGICQSTHLTNFSIGIAPVEAAPTSDGSSKKLIIIIVCTVMGAILLSVVVGLIIYLRLYRYEKGEEDVSMSMVLDIDGIEWKEKIAETNHGQVWRGTYKETTAVVIRKCLPIFGIAKECDVLKGLHHPNIVQYLGCKLAGDRIRYRIRSECLSDNYIVFEWMNDGTLHNYLTHHPQPNMMTLRSIGRDLSSALSYLSSVGFVHTSVIPGKILLSDRNSMTVKLQCLSCVVTESTAYQSNKNQFYMAPEIIRKKRYSASGHVYSIGVLFWSMATNNHHLYNDTEDNHDVTFVTHNLVDGRMVEIISECTNEEGKRPSLSELSKKMEKIEAVVHTVEKTPHDLYAFTP</sequence>
<comment type="caution">
    <text evidence="13">The sequence shown here is derived from an EMBL/GenBank/DDBJ whole genome shotgun (WGS) entry which is preliminary data.</text>
</comment>